<dbReference type="STRING" id="1121362.A605_10775"/>
<evidence type="ECO:0000313" key="1">
    <source>
        <dbReference type="EMBL" id="AGF73155.1"/>
    </source>
</evidence>
<sequence>MTEPQSPVKDKNYNLIWVLEASLHTVFRMENYIQDAEEAGDTELAEWFRKIQESNRKAGDQGKELLAKRLEK</sequence>
<gene>
    <name evidence="1" type="ORF">A605_10775</name>
</gene>
<dbReference type="Proteomes" id="UP000011723">
    <property type="component" value="Chromosome"/>
</dbReference>
<protein>
    <submittedName>
        <fullName evidence="1">Uncharacterized protein</fullName>
    </submittedName>
</protein>
<evidence type="ECO:0000313" key="2">
    <source>
        <dbReference type="Proteomes" id="UP000011723"/>
    </source>
</evidence>
<dbReference type="RefSeq" id="WP_015401571.1">
    <property type="nucleotide sequence ID" value="NC_020302.1"/>
</dbReference>
<dbReference type="HOGENOM" id="CLU_179332_2_0_11"/>
<dbReference type="PATRIC" id="fig|1121362.3.peg.2184"/>
<keyword evidence="2" id="KW-1185">Reference proteome</keyword>
<accession>M1P056</accession>
<dbReference type="KEGG" id="chn:A605_10775"/>
<organism evidence="1 2">
    <name type="scientific">Corynebacterium halotolerans YIM 70093 = DSM 44683</name>
    <dbReference type="NCBI Taxonomy" id="1121362"/>
    <lineage>
        <taxon>Bacteria</taxon>
        <taxon>Bacillati</taxon>
        <taxon>Actinomycetota</taxon>
        <taxon>Actinomycetes</taxon>
        <taxon>Mycobacteriales</taxon>
        <taxon>Corynebacteriaceae</taxon>
        <taxon>Corynebacterium</taxon>
    </lineage>
</organism>
<proteinExistence type="predicted"/>
<name>M1P056_9CORY</name>
<dbReference type="EMBL" id="CP003697">
    <property type="protein sequence ID" value="AGF73155.1"/>
    <property type="molecule type" value="Genomic_DNA"/>
</dbReference>
<dbReference type="AlphaFoldDB" id="M1P056"/>
<dbReference type="eggNOG" id="ENOG50331QG">
    <property type="taxonomic scope" value="Bacteria"/>
</dbReference>
<reference evidence="1 2" key="1">
    <citation type="journal article" date="2012" name="Stand. Genomic Sci.">
        <title>Genome sequence of the halotolerant bacterium Corynebacterium halotolerans type strain YIM 70093(T) (= DSM 44683(T)).</title>
        <authorList>
            <person name="Ruckert C."/>
            <person name="Albersmeier A."/>
            <person name="Al-Dilaimi A."/>
            <person name="Niehaus K."/>
            <person name="Szczepanowski R."/>
            <person name="Kalinowski J."/>
        </authorList>
    </citation>
    <scope>NUCLEOTIDE SEQUENCE [LARGE SCALE GENOMIC DNA]</scope>
    <source>
        <strain evidence="1">YIM 70093</strain>
    </source>
</reference>